<dbReference type="AlphaFoldDB" id="A0A921FX49"/>
<evidence type="ECO:0008006" key="4">
    <source>
        <dbReference type="Google" id="ProtNLM"/>
    </source>
</evidence>
<evidence type="ECO:0000313" key="2">
    <source>
        <dbReference type="EMBL" id="HJF30587.1"/>
    </source>
</evidence>
<feature type="transmembrane region" description="Helical" evidence="1">
    <location>
        <begin position="40"/>
        <end position="63"/>
    </location>
</feature>
<evidence type="ECO:0000256" key="1">
    <source>
        <dbReference type="SAM" id="Phobius"/>
    </source>
</evidence>
<comment type="caution">
    <text evidence="2">The sequence shown here is derived from an EMBL/GenBank/DDBJ whole genome shotgun (WGS) entry which is preliminary data.</text>
</comment>
<keyword evidence="1" id="KW-0472">Membrane</keyword>
<accession>A0A921FX49</accession>
<organism evidence="2 3">
    <name type="scientific">Sporosarcina psychrophila</name>
    <name type="common">Bacillus psychrophilus</name>
    <dbReference type="NCBI Taxonomy" id="1476"/>
    <lineage>
        <taxon>Bacteria</taxon>
        <taxon>Bacillati</taxon>
        <taxon>Bacillota</taxon>
        <taxon>Bacilli</taxon>
        <taxon>Bacillales</taxon>
        <taxon>Caryophanaceae</taxon>
        <taxon>Sporosarcina</taxon>
    </lineage>
</organism>
<dbReference type="Proteomes" id="UP000698173">
    <property type="component" value="Unassembled WGS sequence"/>
</dbReference>
<reference evidence="2" key="1">
    <citation type="journal article" date="2021" name="PeerJ">
        <title>Extensive microbial diversity within the chicken gut microbiome revealed by metagenomics and culture.</title>
        <authorList>
            <person name="Gilroy R."/>
            <person name="Ravi A."/>
            <person name="Getino M."/>
            <person name="Pursley I."/>
            <person name="Horton D.L."/>
            <person name="Alikhan N.F."/>
            <person name="Baker D."/>
            <person name="Gharbi K."/>
            <person name="Hall N."/>
            <person name="Watson M."/>
            <person name="Adriaenssens E.M."/>
            <person name="Foster-Nyarko E."/>
            <person name="Jarju S."/>
            <person name="Secka A."/>
            <person name="Antonio M."/>
            <person name="Oren A."/>
            <person name="Chaudhuri R.R."/>
            <person name="La Ragione R."/>
            <person name="Hildebrand F."/>
            <person name="Pallen M.J."/>
        </authorList>
    </citation>
    <scope>NUCLEOTIDE SEQUENCE</scope>
    <source>
        <strain evidence="2">CHK171-7178</strain>
    </source>
</reference>
<keyword evidence="1" id="KW-0812">Transmembrane</keyword>
<sequence length="132" mass="14798">MVVDVGLMLTLVQSIVVFLILLLISFTVPKLQPLLYTSIFFYFLLHLLSTIVLPFGKYFVALFEPLPDPFPKLLIGSAILFYVSELIAKHIEEAGYGSLASVTHFTVKIAILTLWMQHTSTLIELLTALITK</sequence>
<proteinExistence type="predicted"/>
<dbReference type="EMBL" id="DYWT01000034">
    <property type="protein sequence ID" value="HJF30587.1"/>
    <property type="molecule type" value="Genomic_DNA"/>
</dbReference>
<feature type="transmembrane region" description="Helical" evidence="1">
    <location>
        <begin position="6"/>
        <end position="28"/>
    </location>
</feature>
<keyword evidence="1" id="KW-1133">Transmembrane helix</keyword>
<reference evidence="2" key="2">
    <citation type="submission" date="2021-09" db="EMBL/GenBank/DDBJ databases">
        <authorList>
            <person name="Gilroy R."/>
        </authorList>
    </citation>
    <scope>NUCLEOTIDE SEQUENCE</scope>
    <source>
        <strain evidence="2">CHK171-7178</strain>
    </source>
</reference>
<name>A0A921FX49_SPOPS</name>
<gene>
    <name evidence="2" type="ORF">K8V56_02260</name>
</gene>
<protein>
    <recommendedName>
        <fullName evidence="4">Stage III sporulation protein AD</fullName>
    </recommendedName>
</protein>
<evidence type="ECO:0000313" key="3">
    <source>
        <dbReference type="Proteomes" id="UP000698173"/>
    </source>
</evidence>